<feature type="transmembrane region" description="Helical" evidence="1">
    <location>
        <begin position="23"/>
        <end position="40"/>
    </location>
</feature>
<keyword evidence="3" id="KW-1185">Reference proteome</keyword>
<name>A0A6A6VS66_9PEZI</name>
<keyword evidence="1" id="KW-1133">Transmembrane helix</keyword>
<organism evidence="2 3">
    <name type="scientific">Pseudovirgaria hyperparasitica</name>
    <dbReference type="NCBI Taxonomy" id="470096"/>
    <lineage>
        <taxon>Eukaryota</taxon>
        <taxon>Fungi</taxon>
        <taxon>Dikarya</taxon>
        <taxon>Ascomycota</taxon>
        <taxon>Pezizomycotina</taxon>
        <taxon>Dothideomycetes</taxon>
        <taxon>Dothideomycetes incertae sedis</taxon>
        <taxon>Acrospermales</taxon>
        <taxon>Acrospermaceae</taxon>
        <taxon>Pseudovirgaria</taxon>
    </lineage>
</organism>
<reference evidence="2" key="1">
    <citation type="journal article" date="2020" name="Stud. Mycol.">
        <title>101 Dothideomycetes genomes: a test case for predicting lifestyles and emergence of pathogens.</title>
        <authorList>
            <person name="Haridas S."/>
            <person name="Albert R."/>
            <person name="Binder M."/>
            <person name="Bloem J."/>
            <person name="Labutti K."/>
            <person name="Salamov A."/>
            <person name="Andreopoulos B."/>
            <person name="Baker S."/>
            <person name="Barry K."/>
            <person name="Bills G."/>
            <person name="Bluhm B."/>
            <person name="Cannon C."/>
            <person name="Castanera R."/>
            <person name="Culley D."/>
            <person name="Daum C."/>
            <person name="Ezra D."/>
            <person name="Gonzalez J."/>
            <person name="Henrissat B."/>
            <person name="Kuo A."/>
            <person name="Liang C."/>
            <person name="Lipzen A."/>
            <person name="Lutzoni F."/>
            <person name="Magnuson J."/>
            <person name="Mondo S."/>
            <person name="Nolan M."/>
            <person name="Ohm R."/>
            <person name="Pangilinan J."/>
            <person name="Park H.-J."/>
            <person name="Ramirez L."/>
            <person name="Alfaro M."/>
            <person name="Sun H."/>
            <person name="Tritt A."/>
            <person name="Yoshinaga Y."/>
            <person name="Zwiers L.-H."/>
            <person name="Turgeon B."/>
            <person name="Goodwin S."/>
            <person name="Spatafora J."/>
            <person name="Crous P."/>
            <person name="Grigoriev I."/>
        </authorList>
    </citation>
    <scope>NUCLEOTIDE SEQUENCE</scope>
    <source>
        <strain evidence="2">CBS 121739</strain>
    </source>
</reference>
<gene>
    <name evidence="2" type="ORF">EJ05DRAFT_270634</name>
</gene>
<sequence>MEVAKWRWTADEFVGGGRRSGNQLYMSVSFVPFFLFRWWLYRHRCPLQIGVGICRCLGRGCAMYKSFPVASSSMSCSAWVCVAI</sequence>
<accession>A0A6A6VS66</accession>
<protein>
    <submittedName>
        <fullName evidence="2">Uncharacterized protein</fullName>
    </submittedName>
</protein>
<keyword evidence="1" id="KW-0812">Transmembrane</keyword>
<dbReference type="RefSeq" id="XP_033595077.1">
    <property type="nucleotide sequence ID" value="XM_033740352.1"/>
</dbReference>
<dbReference type="GeneID" id="54481406"/>
<dbReference type="AlphaFoldDB" id="A0A6A6VS66"/>
<evidence type="ECO:0000313" key="2">
    <source>
        <dbReference type="EMBL" id="KAF2752626.1"/>
    </source>
</evidence>
<evidence type="ECO:0000256" key="1">
    <source>
        <dbReference type="SAM" id="Phobius"/>
    </source>
</evidence>
<evidence type="ECO:0000313" key="3">
    <source>
        <dbReference type="Proteomes" id="UP000799437"/>
    </source>
</evidence>
<dbReference type="Proteomes" id="UP000799437">
    <property type="component" value="Unassembled WGS sequence"/>
</dbReference>
<keyword evidence="1" id="KW-0472">Membrane</keyword>
<proteinExistence type="predicted"/>
<dbReference type="EMBL" id="ML996603">
    <property type="protein sequence ID" value="KAF2752626.1"/>
    <property type="molecule type" value="Genomic_DNA"/>
</dbReference>